<dbReference type="InterPro" id="IPR000198">
    <property type="entry name" value="RhoGAP_dom"/>
</dbReference>
<dbReference type="Pfam" id="PF00620">
    <property type="entry name" value="RhoGAP"/>
    <property type="match status" value="1"/>
</dbReference>
<dbReference type="PROSITE" id="PS50238">
    <property type="entry name" value="RHOGAP"/>
    <property type="match status" value="1"/>
</dbReference>
<evidence type="ECO:0000313" key="3">
    <source>
        <dbReference type="EMBL" id="RPD58034.1"/>
    </source>
</evidence>
<dbReference type="OrthoDB" id="79452at2759"/>
<dbReference type="STRING" id="1328759.A0A5C2S502"/>
<dbReference type="GO" id="GO:0007165">
    <property type="term" value="P:signal transduction"/>
    <property type="evidence" value="ECO:0007669"/>
    <property type="project" value="InterPro"/>
</dbReference>
<dbReference type="EMBL" id="ML122277">
    <property type="protein sequence ID" value="RPD58034.1"/>
    <property type="molecule type" value="Genomic_DNA"/>
</dbReference>
<name>A0A5C2S502_9APHY</name>
<organism evidence="3 4">
    <name type="scientific">Lentinus tigrinus ALCF2SS1-6</name>
    <dbReference type="NCBI Taxonomy" id="1328759"/>
    <lineage>
        <taxon>Eukaryota</taxon>
        <taxon>Fungi</taxon>
        <taxon>Dikarya</taxon>
        <taxon>Basidiomycota</taxon>
        <taxon>Agaricomycotina</taxon>
        <taxon>Agaricomycetes</taxon>
        <taxon>Polyporales</taxon>
        <taxon>Polyporaceae</taxon>
        <taxon>Lentinus</taxon>
    </lineage>
</organism>
<feature type="region of interest" description="Disordered" evidence="1">
    <location>
        <begin position="33"/>
        <end position="114"/>
    </location>
</feature>
<dbReference type="SUPFAM" id="SSF48350">
    <property type="entry name" value="GTPase activation domain, GAP"/>
    <property type="match status" value="1"/>
</dbReference>
<accession>A0A5C2S502</accession>
<feature type="domain" description="Rho-GAP" evidence="2">
    <location>
        <begin position="182"/>
        <end position="444"/>
    </location>
</feature>
<reference evidence="3" key="1">
    <citation type="journal article" date="2018" name="Genome Biol. Evol.">
        <title>Genomics and development of Lentinus tigrinus, a white-rot wood-decaying mushroom with dimorphic fruiting bodies.</title>
        <authorList>
            <person name="Wu B."/>
            <person name="Xu Z."/>
            <person name="Knudson A."/>
            <person name="Carlson A."/>
            <person name="Chen N."/>
            <person name="Kovaka S."/>
            <person name="LaButti K."/>
            <person name="Lipzen A."/>
            <person name="Pennachio C."/>
            <person name="Riley R."/>
            <person name="Schakwitz W."/>
            <person name="Umezawa K."/>
            <person name="Ohm R.A."/>
            <person name="Grigoriev I.V."/>
            <person name="Nagy L.G."/>
            <person name="Gibbons J."/>
            <person name="Hibbett D."/>
        </authorList>
    </citation>
    <scope>NUCLEOTIDE SEQUENCE [LARGE SCALE GENOMIC DNA]</scope>
    <source>
        <strain evidence="3">ALCF2SS1-6</strain>
    </source>
</reference>
<keyword evidence="4" id="KW-1185">Reference proteome</keyword>
<feature type="compositionally biased region" description="Polar residues" evidence="1">
    <location>
        <begin position="85"/>
        <end position="98"/>
    </location>
</feature>
<dbReference type="AlphaFoldDB" id="A0A5C2S502"/>
<feature type="compositionally biased region" description="Low complexity" evidence="1">
    <location>
        <begin position="103"/>
        <end position="114"/>
    </location>
</feature>
<dbReference type="Proteomes" id="UP000313359">
    <property type="component" value="Unassembled WGS sequence"/>
</dbReference>
<dbReference type="Gene3D" id="1.10.555.10">
    <property type="entry name" value="Rho GTPase activation protein"/>
    <property type="match status" value="1"/>
</dbReference>
<proteinExistence type="predicted"/>
<dbReference type="InterPro" id="IPR008936">
    <property type="entry name" value="Rho_GTPase_activation_prot"/>
</dbReference>
<evidence type="ECO:0000256" key="1">
    <source>
        <dbReference type="SAM" id="MobiDB-lite"/>
    </source>
</evidence>
<gene>
    <name evidence="3" type="ORF">L227DRAFT_505849</name>
</gene>
<feature type="non-terminal residue" evidence="3">
    <location>
        <position position="463"/>
    </location>
</feature>
<dbReference type="SMART" id="SM00324">
    <property type="entry name" value="RhoGAP"/>
    <property type="match status" value="1"/>
</dbReference>
<evidence type="ECO:0000313" key="4">
    <source>
        <dbReference type="Proteomes" id="UP000313359"/>
    </source>
</evidence>
<sequence>MPVSFARTKLDALPVVDMEADRLARACGLVPPSIHWTESSSSRGSGRLDEGPAPDVDEGANAPSDPAGPPGWSIRPRARSVRIPQRTTASQGTPSRPRSVSEPASIPAFAPSSPRPVLRSLREILDQEGVQLDGCLDVQHVVERWRRPTSERGLELEASSQGLGAADLKTFGSPVSVAVKCGSMATAMGGFQHAIPWVVFACIEELNRTGIYQPGLFRSVPHRNRLSLLIESFDLPLPAAPSRTLSPEEPICPLVHPTPSITRASLRMESMADICALLKSYLTDLPEPLLDENLTVALYQYCVHPSIVRERLESESTRDPDYGMIDGEYFTSHNVHTPVPSHFAPYAALMTPSEQRTAALSAESSQILIAQHLLRLAPPPLCSLFAYLFGFFTQLPLSPDNGMTLEDVSRMFGRVLSGDSTVSRRHSVLMWLLERWTRISEGLFDVAASKDGDEDEMENTPQT</sequence>
<evidence type="ECO:0000259" key="2">
    <source>
        <dbReference type="PROSITE" id="PS50238"/>
    </source>
</evidence>
<protein>
    <submittedName>
        <fullName evidence="3">Rho GTPase activation protein</fullName>
    </submittedName>
</protein>